<dbReference type="PANTHER" id="PTHR23418:SF0">
    <property type="entry name" value="ACIREDUCTONE DIOXYGENASE"/>
    <property type="match status" value="1"/>
</dbReference>
<comment type="similarity">
    <text evidence="9">Belongs to the acireductone dioxygenase (ARD) family.</text>
</comment>
<evidence type="ECO:0000256" key="9">
    <source>
        <dbReference type="HAMAP-Rule" id="MF_01682"/>
    </source>
</evidence>
<keyword evidence="5 9" id="KW-0223">Dioxygenase</keyword>
<feature type="binding site" evidence="9">
    <location>
        <position position="96"/>
    </location>
    <ligand>
        <name>Ni(2+)</name>
        <dbReference type="ChEBI" id="CHEBI:49786"/>
    </ligand>
</feature>
<dbReference type="AlphaFoldDB" id="A0A085W6A7"/>
<dbReference type="GO" id="GO:0010309">
    <property type="term" value="F:acireductone dioxygenase [iron(II)-requiring] activity"/>
    <property type="evidence" value="ECO:0007669"/>
    <property type="project" value="UniProtKB-UniRule"/>
</dbReference>
<dbReference type="EC" id="1.13.11.54" evidence="9"/>
<evidence type="ECO:0000256" key="7">
    <source>
        <dbReference type="ARBA" id="ARBA00023004"/>
    </source>
</evidence>
<evidence type="ECO:0000256" key="1">
    <source>
        <dbReference type="ARBA" id="ARBA00000428"/>
    </source>
</evidence>
<evidence type="ECO:0000256" key="3">
    <source>
        <dbReference type="ARBA" id="ARBA00022605"/>
    </source>
</evidence>
<dbReference type="InterPro" id="IPR004313">
    <property type="entry name" value="ARD"/>
</dbReference>
<evidence type="ECO:0000256" key="6">
    <source>
        <dbReference type="ARBA" id="ARBA00023002"/>
    </source>
</evidence>
<dbReference type="InterPro" id="IPR011051">
    <property type="entry name" value="RmlC_Cupin_sf"/>
</dbReference>
<evidence type="ECO:0000256" key="5">
    <source>
        <dbReference type="ARBA" id="ARBA00022964"/>
    </source>
</evidence>
<comment type="catalytic activity">
    <reaction evidence="1 9">
        <text>1,2-dihydroxy-5-(methylsulfanyl)pent-1-en-3-one + O2 = 4-methylsulfanyl-2-oxobutanoate + formate + 2 H(+)</text>
        <dbReference type="Rhea" id="RHEA:24504"/>
        <dbReference type="ChEBI" id="CHEBI:15378"/>
        <dbReference type="ChEBI" id="CHEBI:15379"/>
        <dbReference type="ChEBI" id="CHEBI:15740"/>
        <dbReference type="ChEBI" id="CHEBI:16723"/>
        <dbReference type="ChEBI" id="CHEBI:49252"/>
        <dbReference type="EC" id="1.13.11.54"/>
    </reaction>
</comment>
<sequence>MSELKVYPDHDSSQTSVYTDFASIQRELGAAGIRFERWAANRPLSPDAGEADILAAYRDSVDRLMAEKGFRSVDVIKMVPDHPKSEELRNKFLSEHTHSEDEVRFFVEGQGLFNIHRQGKVFAVRCEKGDLIGVPDGTPHWFDMGPRPHFIAIRLFTNTEGWVAHFTGNDIATRFPYLAA</sequence>
<dbReference type="Gene3D" id="2.60.120.10">
    <property type="entry name" value="Jelly Rolls"/>
    <property type="match status" value="1"/>
</dbReference>
<dbReference type="GO" id="GO:0016151">
    <property type="term" value="F:nickel cation binding"/>
    <property type="evidence" value="ECO:0007669"/>
    <property type="project" value="UniProtKB-UniRule"/>
</dbReference>
<dbReference type="GO" id="GO:0019509">
    <property type="term" value="P:L-methionine salvage from methylthioadenosine"/>
    <property type="evidence" value="ECO:0007669"/>
    <property type="project" value="UniProtKB-UniRule"/>
</dbReference>
<feature type="binding site" evidence="9">
    <location>
        <position position="102"/>
    </location>
    <ligand>
        <name>Ni(2+)</name>
        <dbReference type="ChEBI" id="CHEBI:49786"/>
    </ligand>
</feature>
<proteinExistence type="inferred from homology"/>
<protein>
    <recommendedName>
        <fullName evidence="9">Acireductone dioxygenase</fullName>
    </recommendedName>
    <alternativeName>
        <fullName evidence="9">1,2-dihydroxy-3-keto-5-methylthiopentene dioxygenase</fullName>
        <shortName evidence="9">DHK-MTPene dioxygenase</shortName>
    </alternativeName>
    <alternativeName>
        <fullName evidence="9">Acireductone dioxygenase (Fe(2+)-requiring)</fullName>
        <shortName evidence="9">ARD'</shortName>
        <shortName evidence="9">Fe-ARD</shortName>
        <ecNumber evidence="9">1.13.11.54</ecNumber>
    </alternativeName>
    <alternativeName>
        <fullName evidence="9">Acireductone dioxygenase (Ni(2+)-requiring)</fullName>
        <shortName evidence="9">ARD</shortName>
        <shortName evidence="9">Ni-ARD</shortName>
        <ecNumber evidence="9">1.13.11.53</ecNumber>
    </alternativeName>
</protein>
<dbReference type="Pfam" id="PF03079">
    <property type="entry name" value="ARD"/>
    <property type="match status" value="1"/>
</dbReference>
<dbReference type="EC" id="1.13.11.53" evidence="9"/>
<comment type="subunit">
    <text evidence="9">Monomer.</text>
</comment>
<dbReference type="InterPro" id="IPR014710">
    <property type="entry name" value="RmlC-like_jellyroll"/>
</dbReference>
<evidence type="ECO:0000256" key="4">
    <source>
        <dbReference type="ARBA" id="ARBA00022723"/>
    </source>
</evidence>
<keyword evidence="6 9" id="KW-0560">Oxidoreductase</keyword>
<feature type="site" description="May play a role in transmitting local conformational changes" evidence="9">
    <location>
        <position position="101"/>
    </location>
</feature>
<dbReference type="PATRIC" id="fig|394096.3.peg.7141"/>
<dbReference type="GO" id="GO:0005506">
    <property type="term" value="F:iron ion binding"/>
    <property type="evidence" value="ECO:0007669"/>
    <property type="project" value="UniProtKB-UniRule"/>
</dbReference>
<dbReference type="PANTHER" id="PTHR23418">
    <property type="entry name" value="ACIREDUCTONE DIOXYGENASE"/>
    <property type="match status" value="1"/>
</dbReference>
<dbReference type="Proteomes" id="UP000028725">
    <property type="component" value="Unassembled WGS sequence"/>
</dbReference>
<name>A0A085W6A7_9BACT</name>
<comment type="caution">
    <text evidence="10">The sequence shown here is derived from an EMBL/GenBank/DDBJ whole genome shotgun (WGS) entry which is preliminary data.</text>
</comment>
<dbReference type="InterPro" id="IPR023956">
    <property type="entry name" value="ARD_bac"/>
</dbReference>
<dbReference type="EMBL" id="JMCB01000018">
    <property type="protein sequence ID" value="KFE63220.1"/>
    <property type="molecule type" value="Genomic_DNA"/>
</dbReference>
<keyword evidence="3 9" id="KW-0028">Amino-acid biosynthesis</keyword>
<feature type="binding site" evidence="9">
    <location>
        <position position="98"/>
    </location>
    <ligand>
        <name>Ni(2+)</name>
        <dbReference type="ChEBI" id="CHEBI:49786"/>
    </ligand>
</feature>
<keyword evidence="7 9" id="KW-0408">Iron</keyword>
<dbReference type="UniPathway" id="UPA00904">
    <property type="reaction ID" value="UER00878"/>
</dbReference>
<feature type="binding site" evidence="9">
    <location>
        <position position="140"/>
    </location>
    <ligand>
        <name>Fe(2+)</name>
        <dbReference type="ChEBI" id="CHEBI:29033"/>
    </ligand>
</feature>
<feature type="binding site" evidence="9">
    <location>
        <position position="98"/>
    </location>
    <ligand>
        <name>Fe(2+)</name>
        <dbReference type="ChEBI" id="CHEBI:29033"/>
    </ligand>
</feature>
<reference evidence="10 11" key="1">
    <citation type="submission" date="2014-04" db="EMBL/GenBank/DDBJ databases">
        <title>Genome assembly of Hyalangium minutum DSM 14724.</title>
        <authorList>
            <person name="Sharma G."/>
            <person name="Subramanian S."/>
        </authorList>
    </citation>
    <scope>NUCLEOTIDE SEQUENCE [LARGE SCALE GENOMIC DNA]</scope>
    <source>
        <strain evidence="10 11">DSM 14724</strain>
    </source>
</reference>
<keyword evidence="8 9" id="KW-0486">Methionine biosynthesis</keyword>
<evidence type="ECO:0000313" key="10">
    <source>
        <dbReference type="EMBL" id="KFE63220.1"/>
    </source>
</evidence>
<comment type="cofactor">
    <cofactor evidence="9">
        <name>Fe(2+)</name>
        <dbReference type="ChEBI" id="CHEBI:29033"/>
    </cofactor>
    <text evidence="9">Binds 1 Fe(2+) cation per monomer.</text>
</comment>
<feature type="site" description="May play a role in metal incorporation in vivo" evidence="9">
    <location>
        <position position="95"/>
    </location>
</feature>
<keyword evidence="11" id="KW-1185">Reference proteome</keyword>
<comment type="pathway">
    <text evidence="9">Amino-acid biosynthesis; L-methionine biosynthesis via salvage pathway; L-methionine from S-methyl-5-thio-alpha-D-ribose 1-phosphate: step 5/6.</text>
</comment>
<dbReference type="OrthoDB" id="9795636at2"/>
<feature type="binding site" evidence="9">
    <location>
        <position position="96"/>
    </location>
    <ligand>
        <name>Fe(2+)</name>
        <dbReference type="ChEBI" id="CHEBI:29033"/>
    </ligand>
</feature>
<organism evidence="10 11">
    <name type="scientific">Hyalangium minutum</name>
    <dbReference type="NCBI Taxonomy" id="394096"/>
    <lineage>
        <taxon>Bacteria</taxon>
        <taxon>Pseudomonadati</taxon>
        <taxon>Myxococcota</taxon>
        <taxon>Myxococcia</taxon>
        <taxon>Myxococcales</taxon>
        <taxon>Cystobacterineae</taxon>
        <taxon>Archangiaceae</taxon>
        <taxon>Hyalangium</taxon>
    </lineage>
</organism>
<dbReference type="HAMAP" id="MF_01682">
    <property type="entry name" value="Salvage_MtnD"/>
    <property type="match status" value="1"/>
</dbReference>
<dbReference type="RefSeq" id="WP_044196188.1">
    <property type="nucleotide sequence ID" value="NZ_JMCB01000018.1"/>
</dbReference>
<evidence type="ECO:0000313" key="11">
    <source>
        <dbReference type="Proteomes" id="UP000028725"/>
    </source>
</evidence>
<comment type="function">
    <text evidence="9">Catalyzes 2 different reactions between oxygene and the acireductone 1,2-dihydroxy-3-keto-5-methylthiopentene (DHK-MTPene) depending upon the metal bound in the active site. Fe-containing acireductone dioxygenase (Fe-ARD) produces formate and 2-keto-4-methylthiobutyrate (KMTB), the alpha-ketoacid precursor of methionine in the methionine recycle pathway. Ni-containing acireductone dioxygenase (Ni-ARD) produces methylthiopropionate, carbon monoxide and formate, and does not lie on the methionine recycle pathway.</text>
</comment>
<dbReference type="STRING" id="394096.DB31_2813"/>
<dbReference type="CDD" id="cd02232">
    <property type="entry name" value="cupin_ARD"/>
    <property type="match status" value="1"/>
</dbReference>
<keyword evidence="2 9" id="KW-0533">Nickel</keyword>
<comment type="cofactor">
    <cofactor evidence="9">
        <name>Ni(2+)</name>
        <dbReference type="ChEBI" id="CHEBI:49786"/>
    </cofactor>
    <text evidence="9">Binds 1 nickel ion per monomer.</text>
</comment>
<gene>
    <name evidence="9" type="primary">mtnD</name>
    <name evidence="10" type="ORF">DB31_2813</name>
</gene>
<accession>A0A085W6A7</accession>
<feature type="site" description="Important to generate the dianion" evidence="9">
    <location>
        <position position="104"/>
    </location>
</feature>
<dbReference type="GO" id="GO:0010308">
    <property type="term" value="F:acireductone dioxygenase (Ni2+-requiring) activity"/>
    <property type="evidence" value="ECO:0007669"/>
    <property type="project" value="UniProtKB-UniRule"/>
</dbReference>
<keyword evidence="4 9" id="KW-0479">Metal-binding</keyword>
<comment type="catalytic activity">
    <reaction evidence="9">
        <text>1,2-dihydroxy-5-(methylsulfanyl)pent-1-en-3-one + O2 = 3-(methylsulfanyl)propanoate + CO + formate + 2 H(+)</text>
        <dbReference type="Rhea" id="RHEA:14161"/>
        <dbReference type="ChEBI" id="CHEBI:15378"/>
        <dbReference type="ChEBI" id="CHEBI:15379"/>
        <dbReference type="ChEBI" id="CHEBI:15740"/>
        <dbReference type="ChEBI" id="CHEBI:17245"/>
        <dbReference type="ChEBI" id="CHEBI:49016"/>
        <dbReference type="ChEBI" id="CHEBI:49252"/>
        <dbReference type="EC" id="1.13.11.53"/>
    </reaction>
</comment>
<feature type="binding site" evidence="9">
    <location>
        <position position="140"/>
    </location>
    <ligand>
        <name>Ni(2+)</name>
        <dbReference type="ChEBI" id="CHEBI:49786"/>
    </ligand>
</feature>
<dbReference type="SUPFAM" id="SSF51182">
    <property type="entry name" value="RmlC-like cupins"/>
    <property type="match status" value="1"/>
</dbReference>
<feature type="binding site" evidence="9">
    <location>
        <position position="102"/>
    </location>
    <ligand>
        <name>Fe(2+)</name>
        <dbReference type="ChEBI" id="CHEBI:29033"/>
    </ligand>
</feature>
<evidence type="ECO:0000256" key="8">
    <source>
        <dbReference type="ARBA" id="ARBA00023167"/>
    </source>
</evidence>
<evidence type="ECO:0000256" key="2">
    <source>
        <dbReference type="ARBA" id="ARBA00022596"/>
    </source>
</evidence>
<dbReference type="GO" id="GO:0019284">
    <property type="term" value="P:L-methionine salvage from S-adenosylmethionine"/>
    <property type="evidence" value="ECO:0007669"/>
    <property type="project" value="InterPro"/>
</dbReference>